<comment type="caution">
    <text evidence="4">The sequence shown here is derived from an EMBL/GenBank/DDBJ whole genome shotgun (WGS) entry which is preliminary data.</text>
</comment>
<evidence type="ECO:0000313" key="4">
    <source>
        <dbReference type="EMBL" id="KAA6402467.1"/>
    </source>
</evidence>
<organism evidence="4 5">
    <name type="scientific">Streblomastix strix</name>
    <dbReference type="NCBI Taxonomy" id="222440"/>
    <lineage>
        <taxon>Eukaryota</taxon>
        <taxon>Metamonada</taxon>
        <taxon>Preaxostyla</taxon>
        <taxon>Oxymonadida</taxon>
        <taxon>Streblomastigidae</taxon>
        <taxon>Streblomastix</taxon>
    </lineage>
</organism>
<dbReference type="EMBL" id="SNRW01000229">
    <property type="protein sequence ID" value="KAA6402467.1"/>
    <property type="molecule type" value="Genomic_DNA"/>
</dbReference>
<dbReference type="OrthoDB" id="10265837at2759"/>
<sequence>MPRILKKMKLEPSTVLLLLPDWCLMNTGEGQVLGKSSIKTTSRKPISSSNDKYAIGEQLIRDLATTAGLVFITIQQMIDNQSLEIWRKRRAGLTLMARYMKLNDINAQTLLGERPDIYVVNAMNWLNDLGGKNRKSNLIAMKTHTSVVLGPFSKMSNIIDSPLIKQFTRCLNLKVDSKTRYNIIWDIQKLFDHISNSTFSTPEEIQMKAMALLVSFSAARMTDLSRMTMKDLDNSQKNKMIIATTIKKGSKVRNETITLNRIESQLCPVDALRIWIQTRMKINIQEESIFWDFKRQTAPSSHYCSQTLTTILRQFGIESLFNGPSIRHATMTKLRASGASFLEVNAFSCHILTSTVVDAFYYRPILRNLGTLIIQRVRPNKTAWLVQNPEFTVGLQELKEQSQCSDADQELRTYGYQDTTTSTTDEEFQEER</sequence>
<dbReference type="AlphaFoldDB" id="A0A5J4X5C7"/>
<proteinExistence type="predicted"/>
<feature type="domain" description="Tyr recombinase" evidence="3">
    <location>
        <begin position="187"/>
        <end position="356"/>
    </location>
</feature>
<dbReference type="InterPro" id="IPR002104">
    <property type="entry name" value="Integrase_catalytic"/>
</dbReference>
<evidence type="ECO:0000313" key="5">
    <source>
        <dbReference type="Proteomes" id="UP000324800"/>
    </source>
</evidence>
<reference evidence="4 5" key="1">
    <citation type="submission" date="2019-03" db="EMBL/GenBank/DDBJ databases">
        <title>Single cell metagenomics reveals metabolic interactions within the superorganism composed of flagellate Streblomastix strix and complex community of Bacteroidetes bacteria on its surface.</title>
        <authorList>
            <person name="Treitli S.C."/>
            <person name="Kolisko M."/>
            <person name="Husnik F."/>
            <person name="Keeling P."/>
            <person name="Hampl V."/>
        </authorList>
    </citation>
    <scope>NUCLEOTIDE SEQUENCE [LARGE SCALE GENOMIC DNA]</scope>
    <source>
        <strain evidence="4">ST1C</strain>
    </source>
</reference>
<accession>A0A5J4X5C7</accession>
<dbReference type="InterPro" id="IPR011010">
    <property type="entry name" value="DNA_brk_join_enz"/>
</dbReference>
<dbReference type="Proteomes" id="UP000324800">
    <property type="component" value="Unassembled WGS sequence"/>
</dbReference>
<dbReference type="Gene3D" id="1.10.443.10">
    <property type="entry name" value="Intergrase catalytic core"/>
    <property type="match status" value="1"/>
</dbReference>
<feature type="region of interest" description="Disordered" evidence="2">
    <location>
        <begin position="404"/>
        <end position="432"/>
    </location>
</feature>
<keyword evidence="1" id="KW-0233">DNA recombination</keyword>
<dbReference type="GO" id="GO:0006310">
    <property type="term" value="P:DNA recombination"/>
    <property type="evidence" value="ECO:0007669"/>
    <property type="project" value="UniProtKB-KW"/>
</dbReference>
<protein>
    <recommendedName>
        <fullName evidence="3">Tyr recombinase domain-containing protein</fullName>
    </recommendedName>
</protein>
<feature type="compositionally biased region" description="Low complexity" evidence="2">
    <location>
        <begin position="413"/>
        <end position="423"/>
    </location>
</feature>
<dbReference type="Pfam" id="PF00589">
    <property type="entry name" value="Phage_integrase"/>
    <property type="match status" value="1"/>
</dbReference>
<evidence type="ECO:0000256" key="1">
    <source>
        <dbReference type="ARBA" id="ARBA00023172"/>
    </source>
</evidence>
<dbReference type="GO" id="GO:0003677">
    <property type="term" value="F:DNA binding"/>
    <property type="evidence" value="ECO:0007669"/>
    <property type="project" value="InterPro"/>
</dbReference>
<dbReference type="InterPro" id="IPR013762">
    <property type="entry name" value="Integrase-like_cat_sf"/>
</dbReference>
<gene>
    <name evidence="4" type="ORF">EZS28_002001</name>
</gene>
<dbReference type="SUPFAM" id="SSF56349">
    <property type="entry name" value="DNA breaking-rejoining enzymes"/>
    <property type="match status" value="1"/>
</dbReference>
<evidence type="ECO:0000259" key="3">
    <source>
        <dbReference type="Pfam" id="PF00589"/>
    </source>
</evidence>
<evidence type="ECO:0000256" key="2">
    <source>
        <dbReference type="SAM" id="MobiDB-lite"/>
    </source>
</evidence>
<name>A0A5J4X5C7_9EUKA</name>
<dbReference type="GO" id="GO:0015074">
    <property type="term" value="P:DNA integration"/>
    <property type="evidence" value="ECO:0007669"/>
    <property type="project" value="InterPro"/>
</dbReference>